<proteinExistence type="predicted"/>
<accession>A0A1I5VE06</accession>
<organism evidence="1 2">
    <name type="scientific">Halolamina pelagica</name>
    <dbReference type="NCBI Taxonomy" id="699431"/>
    <lineage>
        <taxon>Archaea</taxon>
        <taxon>Methanobacteriati</taxon>
        <taxon>Methanobacteriota</taxon>
        <taxon>Stenosarchaea group</taxon>
        <taxon>Halobacteria</taxon>
        <taxon>Halobacteriales</taxon>
        <taxon>Haloferacaceae</taxon>
    </lineage>
</organism>
<reference evidence="2" key="1">
    <citation type="submission" date="2016-10" db="EMBL/GenBank/DDBJ databases">
        <authorList>
            <person name="Varghese N."/>
            <person name="Submissions S."/>
        </authorList>
    </citation>
    <scope>NUCLEOTIDE SEQUENCE [LARGE SCALE GENOMIC DNA]</scope>
    <source>
        <strain evidence="2">CGMCC 1.10329</strain>
    </source>
</reference>
<name>A0A1I5VE06_9EURY</name>
<protein>
    <submittedName>
        <fullName evidence="1">Uncharacterized protein</fullName>
    </submittedName>
</protein>
<evidence type="ECO:0000313" key="1">
    <source>
        <dbReference type="EMBL" id="SFQ05705.1"/>
    </source>
</evidence>
<gene>
    <name evidence="1" type="ORF">SAMN05216277_11745</name>
</gene>
<evidence type="ECO:0000313" key="2">
    <source>
        <dbReference type="Proteomes" id="UP000183769"/>
    </source>
</evidence>
<dbReference type="EMBL" id="FOXI01000017">
    <property type="protein sequence ID" value="SFQ05705.1"/>
    <property type="molecule type" value="Genomic_DNA"/>
</dbReference>
<dbReference type="AlphaFoldDB" id="A0A1I5VE06"/>
<sequence length="50" mass="5271">MALGNWPTEGPVGRSPSPEISDFWLANGSFAPVNVVGYGNGWYARPGFGS</sequence>
<keyword evidence="2" id="KW-1185">Reference proteome</keyword>
<dbReference type="Proteomes" id="UP000183769">
    <property type="component" value="Unassembled WGS sequence"/>
</dbReference>